<dbReference type="OrthoDB" id="6425556at2759"/>
<keyword evidence="7" id="KW-0812">Transmembrane</keyword>
<keyword evidence="3" id="KW-1003">Cell membrane</keyword>
<comment type="similarity">
    <text evidence="2">Belongs to the type-B carboxylesterase/lipase family.</text>
</comment>
<evidence type="ECO:0000256" key="2">
    <source>
        <dbReference type="ARBA" id="ARBA00005964"/>
    </source>
</evidence>
<evidence type="ECO:0000256" key="6">
    <source>
        <dbReference type="ARBA" id="ARBA00023180"/>
    </source>
</evidence>
<evidence type="ECO:0000256" key="1">
    <source>
        <dbReference type="ARBA" id="ARBA00004236"/>
    </source>
</evidence>
<protein>
    <submittedName>
        <fullName evidence="8">Uncharacterized protein</fullName>
    </submittedName>
</protein>
<evidence type="ECO:0000256" key="7">
    <source>
        <dbReference type="SAM" id="Phobius"/>
    </source>
</evidence>
<evidence type="ECO:0000256" key="3">
    <source>
        <dbReference type="ARBA" id="ARBA00022475"/>
    </source>
</evidence>
<evidence type="ECO:0000256" key="5">
    <source>
        <dbReference type="ARBA" id="ARBA00023157"/>
    </source>
</evidence>
<dbReference type="Proteomes" id="UP000499080">
    <property type="component" value="Unassembled WGS sequence"/>
</dbReference>
<comment type="caution">
    <text evidence="8">The sequence shown here is derived from an EMBL/GenBank/DDBJ whole genome shotgun (WGS) entry which is preliminary data.</text>
</comment>
<keyword evidence="6" id="KW-0325">Glycoprotein</keyword>
<evidence type="ECO:0000313" key="8">
    <source>
        <dbReference type="EMBL" id="GBM75572.1"/>
    </source>
</evidence>
<dbReference type="PANTHER" id="PTHR43903">
    <property type="entry name" value="NEUROLIGIN"/>
    <property type="match status" value="1"/>
</dbReference>
<name>A0A4Y2IDV8_ARAVE</name>
<reference evidence="8 9" key="1">
    <citation type="journal article" date="2019" name="Sci. Rep.">
        <title>Orb-weaving spider Araneus ventricosus genome elucidates the spidroin gene catalogue.</title>
        <authorList>
            <person name="Kono N."/>
            <person name="Nakamura H."/>
            <person name="Ohtoshi R."/>
            <person name="Moran D.A.P."/>
            <person name="Shinohara A."/>
            <person name="Yoshida Y."/>
            <person name="Fujiwara M."/>
            <person name="Mori M."/>
            <person name="Tomita M."/>
            <person name="Arakawa K."/>
        </authorList>
    </citation>
    <scope>NUCLEOTIDE SEQUENCE [LARGE SCALE GENOMIC DNA]</scope>
</reference>
<keyword evidence="4 7" id="KW-0472">Membrane</keyword>
<dbReference type="PRINTS" id="PR01090">
    <property type="entry name" value="NEUROLIGIN"/>
</dbReference>
<proteinExistence type="inferred from homology"/>
<feature type="transmembrane region" description="Helical" evidence="7">
    <location>
        <begin position="151"/>
        <end position="175"/>
    </location>
</feature>
<dbReference type="AlphaFoldDB" id="A0A4Y2IDV8"/>
<keyword evidence="9" id="KW-1185">Reference proteome</keyword>
<sequence length="310" mass="34955">MVDSLKALRSPEALKRPWDLQLPIPSLVQRSTQKKVPIVTENDSIIKPKVKDHYNAHKLSYWLNLIPKLDTIDNATTDQHHMLDDHHNASMYDGCVRSIYADVEQKTAKQKIDDSTQLSNTSDLLDTDKILSGNVTEVQVYGLDKGAHLSALGVTIAVGCSLLMLNAVVFAAIFYQKDKINVAKNMQKAFYEVERSKEEDEDTFKKPYLLKDAPSSLILHDFEPIQAYKEQPIFDLVETDEIKRQLSESAETELTITSSKPAKIKTVTFVEAPTIFCDLPDPIVPDNSSGKCLEQIAFHPPQNTEYVDFF</sequence>
<dbReference type="InterPro" id="IPR051093">
    <property type="entry name" value="Neuroligin/BSAL"/>
</dbReference>
<evidence type="ECO:0000256" key="4">
    <source>
        <dbReference type="ARBA" id="ARBA00023136"/>
    </source>
</evidence>
<dbReference type="InterPro" id="IPR000460">
    <property type="entry name" value="Nlgn"/>
</dbReference>
<keyword evidence="7" id="KW-1133">Transmembrane helix</keyword>
<gene>
    <name evidence="8" type="ORF">AVEN_268567_1</name>
</gene>
<keyword evidence="5" id="KW-1015">Disulfide bond</keyword>
<evidence type="ECO:0000313" key="9">
    <source>
        <dbReference type="Proteomes" id="UP000499080"/>
    </source>
</evidence>
<dbReference type="GO" id="GO:0005886">
    <property type="term" value="C:plasma membrane"/>
    <property type="evidence" value="ECO:0007669"/>
    <property type="project" value="UniProtKB-SubCell"/>
</dbReference>
<accession>A0A4Y2IDV8</accession>
<dbReference type="EMBL" id="BGPR01002565">
    <property type="protein sequence ID" value="GBM75572.1"/>
    <property type="molecule type" value="Genomic_DNA"/>
</dbReference>
<comment type="subcellular location">
    <subcellularLocation>
        <location evidence="1">Cell membrane</location>
    </subcellularLocation>
</comment>
<dbReference type="GO" id="GO:0042043">
    <property type="term" value="F:neurexin family protein binding"/>
    <property type="evidence" value="ECO:0007669"/>
    <property type="project" value="InterPro"/>
</dbReference>
<organism evidence="8 9">
    <name type="scientific">Araneus ventricosus</name>
    <name type="common">Orbweaver spider</name>
    <name type="synonym">Epeira ventricosa</name>
    <dbReference type="NCBI Taxonomy" id="182803"/>
    <lineage>
        <taxon>Eukaryota</taxon>
        <taxon>Metazoa</taxon>
        <taxon>Ecdysozoa</taxon>
        <taxon>Arthropoda</taxon>
        <taxon>Chelicerata</taxon>
        <taxon>Arachnida</taxon>
        <taxon>Araneae</taxon>
        <taxon>Araneomorphae</taxon>
        <taxon>Entelegynae</taxon>
        <taxon>Araneoidea</taxon>
        <taxon>Araneidae</taxon>
        <taxon>Araneus</taxon>
    </lineage>
</organism>